<comment type="caution">
    <text evidence="5">The sequence shown here is derived from an EMBL/GenBank/DDBJ whole genome shotgun (WGS) entry which is preliminary data.</text>
</comment>
<dbReference type="Pfam" id="PF00109">
    <property type="entry name" value="ketoacyl-synt"/>
    <property type="match status" value="1"/>
</dbReference>
<sequence>MTESQRVVVTGFGVFTAFGFGEKALLDGVFSGRPAFREVDRFDISPFRCKSAAVYDGSGPEIPEVSFAGDPPPRQHDALVACSRAAIDMAGIAESKISGVLVGSQGDYRPITRYWGSLADGADTPDTAFLKDSVPGQLSHGVGDALGVGPLRMTFLNACVASADSIIHASRLISRGRADALLAGGSYLVERELFAKFDSARAFAKDGHVRPFSKDRTGLLLGDGVACLMLESEASAAARGANVLARIAGWGISSDAYHASRPHPEGRGTATAMESALRVAGLGPDAVDYVNVHGTGTASNDTSETAALRRVFGDRAAHLPVSSTKSTTGHTLEGAGAVEAVITLLALTHGIVPPTANFTTPDPALDLDYVTDGPRRQSLRRAISTNSAFGGANTALLLERA</sequence>
<dbReference type="InterPro" id="IPR014031">
    <property type="entry name" value="Ketoacyl_synth_C"/>
</dbReference>
<evidence type="ECO:0000256" key="3">
    <source>
        <dbReference type="RuleBase" id="RU003694"/>
    </source>
</evidence>
<organism evidence="5 6">
    <name type="scientific">Streptomyces diastatochromogenes</name>
    <dbReference type="NCBI Taxonomy" id="42236"/>
    <lineage>
        <taxon>Bacteria</taxon>
        <taxon>Bacillati</taxon>
        <taxon>Actinomycetota</taxon>
        <taxon>Actinomycetes</taxon>
        <taxon>Kitasatosporales</taxon>
        <taxon>Streptomycetaceae</taxon>
        <taxon>Streptomyces</taxon>
    </lineage>
</organism>
<dbReference type="CDD" id="cd00834">
    <property type="entry name" value="KAS_I_II"/>
    <property type="match status" value="1"/>
</dbReference>
<keyword evidence="6" id="KW-1185">Reference proteome</keyword>
<dbReference type="GO" id="GO:0004315">
    <property type="term" value="F:3-oxoacyl-[acyl-carrier-protein] synthase activity"/>
    <property type="evidence" value="ECO:0007669"/>
    <property type="project" value="TreeGrafter"/>
</dbReference>
<dbReference type="AlphaFoldDB" id="A0A233S777"/>
<evidence type="ECO:0000256" key="1">
    <source>
        <dbReference type="ARBA" id="ARBA00008467"/>
    </source>
</evidence>
<dbReference type="Pfam" id="PF02801">
    <property type="entry name" value="Ketoacyl-synt_C"/>
    <property type="match status" value="1"/>
</dbReference>
<dbReference type="SMART" id="SM00825">
    <property type="entry name" value="PKS_KS"/>
    <property type="match status" value="1"/>
</dbReference>
<dbReference type="SUPFAM" id="SSF53901">
    <property type="entry name" value="Thiolase-like"/>
    <property type="match status" value="2"/>
</dbReference>
<dbReference type="PROSITE" id="PS52004">
    <property type="entry name" value="KS3_2"/>
    <property type="match status" value="1"/>
</dbReference>
<evidence type="ECO:0000256" key="2">
    <source>
        <dbReference type="ARBA" id="ARBA00022679"/>
    </source>
</evidence>
<dbReference type="InterPro" id="IPR020841">
    <property type="entry name" value="PKS_Beta-ketoAc_synthase_dom"/>
</dbReference>
<evidence type="ECO:0000313" key="6">
    <source>
        <dbReference type="Proteomes" id="UP000215483"/>
    </source>
</evidence>
<dbReference type="RefSeq" id="WP_094219875.1">
    <property type="nucleotide sequence ID" value="NZ_MCGQ01000029.1"/>
</dbReference>
<dbReference type="InterPro" id="IPR016039">
    <property type="entry name" value="Thiolase-like"/>
</dbReference>
<dbReference type="GO" id="GO:0005829">
    <property type="term" value="C:cytosol"/>
    <property type="evidence" value="ECO:0007669"/>
    <property type="project" value="TreeGrafter"/>
</dbReference>
<evidence type="ECO:0000259" key="4">
    <source>
        <dbReference type="PROSITE" id="PS52004"/>
    </source>
</evidence>
<dbReference type="PANTHER" id="PTHR11712">
    <property type="entry name" value="POLYKETIDE SYNTHASE-RELATED"/>
    <property type="match status" value="1"/>
</dbReference>
<proteinExistence type="inferred from homology"/>
<dbReference type="OrthoDB" id="2523650at2"/>
<dbReference type="PANTHER" id="PTHR11712:SF336">
    <property type="entry name" value="3-OXOACYL-[ACYL-CARRIER-PROTEIN] SYNTHASE, MITOCHONDRIAL"/>
    <property type="match status" value="1"/>
</dbReference>
<protein>
    <recommendedName>
        <fullName evidence="4">Ketosynthase family 3 (KS3) domain-containing protein</fullName>
    </recommendedName>
</protein>
<name>A0A233S777_STRDA</name>
<comment type="similarity">
    <text evidence="1 3">Belongs to the thiolase-like superfamily. Beta-ketoacyl-ACP synthases family.</text>
</comment>
<reference evidence="5 6" key="1">
    <citation type="submission" date="2016-07" db="EMBL/GenBank/DDBJ databases">
        <title>Draft genome of Streptomyces diastatochromogenes.</title>
        <authorList>
            <person name="Podduturi R."/>
            <person name="Lukassen M.B."/>
            <person name="Clausen N."/>
            <person name="Nielsen J.L."/>
            <person name="Jorgensen N.O."/>
        </authorList>
    </citation>
    <scope>NUCLEOTIDE SEQUENCE [LARGE SCALE GENOMIC DNA]</scope>
    <source>
        <strain evidence="5 6">DSM 40608</strain>
    </source>
</reference>
<dbReference type="Proteomes" id="UP000215483">
    <property type="component" value="Unassembled WGS sequence"/>
</dbReference>
<evidence type="ECO:0000313" key="5">
    <source>
        <dbReference type="EMBL" id="OXY91419.1"/>
    </source>
</evidence>
<dbReference type="Gene3D" id="3.40.47.10">
    <property type="match status" value="1"/>
</dbReference>
<dbReference type="EMBL" id="MCGQ01000029">
    <property type="protein sequence ID" value="OXY91419.1"/>
    <property type="molecule type" value="Genomic_DNA"/>
</dbReference>
<dbReference type="InterPro" id="IPR000794">
    <property type="entry name" value="Beta-ketoacyl_synthase"/>
</dbReference>
<dbReference type="GO" id="GO:0006633">
    <property type="term" value="P:fatty acid biosynthetic process"/>
    <property type="evidence" value="ECO:0007669"/>
    <property type="project" value="TreeGrafter"/>
</dbReference>
<dbReference type="InterPro" id="IPR014030">
    <property type="entry name" value="Ketoacyl_synth_N"/>
</dbReference>
<feature type="domain" description="Ketosynthase family 3 (KS3)" evidence="4">
    <location>
        <begin position="4"/>
        <end position="400"/>
    </location>
</feature>
<gene>
    <name evidence="5" type="ORF">BEK98_29510</name>
</gene>
<accession>A0A233S777</accession>
<keyword evidence="2 3" id="KW-0808">Transferase</keyword>